<protein>
    <recommendedName>
        <fullName evidence="5">Retrotransposon gag domain-containing protein</fullName>
    </recommendedName>
</protein>
<keyword evidence="4" id="KW-1185">Reference proteome</keyword>
<feature type="compositionally biased region" description="Low complexity" evidence="2">
    <location>
        <begin position="358"/>
        <end position="376"/>
    </location>
</feature>
<dbReference type="EMBL" id="QCYY01001877">
    <property type="protein sequence ID" value="ROT74589.1"/>
    <property type="molecule type" value="Genomic_DNA"/>
</dbReference>
<feature type="compositionally biased region" description="Polar residues" evidence="2">
    <location>
        <begin position="7"/>
        <end position="18"/>
    </location>
</feature>
<evidence type="ECO:0000256" key="2">
    <source>
        <dbReference type="SAM" id="MobiDB-lite"/>
    </source>
</evidence>
<feature type="coiled-coil region" evidence="1">
    <location>
        <begin position="62"/>
        <end position="89"/>
    </location>
</feature>
<sequence>MARTRAGQKSGQKGSRANTPVELSVAIMPVHDVQGSHVAPDGASMQEGDDSAPLQGAAPLELGALQAQLEAALHRIDTLEGQNRHLREEMRQLRTPHEPRSGASTPELSRGSVPPPQLASGPSGRPDARESCLPRPQPQARHACCHSVGQLPTTSDYSHTPHPIYLGREEVPVFKGDTPASMPLVRNQEVEAWISTIEALARPPTDDNFIRVAKARARGYAQYLLLSPVFEFISSWTEFKAQLRMKFRGTCTSESFFEMLSQSRMIPGQTPLDYYQQVEMAVFQGVRDYPHEIGDAEGLIRRTFKAGLPERLQRQLSLHTFSSARAMAERVQCAWNDWTGLRMSLPLATQVSRHCGGQASQPVASPPSSSTFTYPPTTRPLTAESVPGLDFYSDNPFSVQATQATQTGSPGHSHNFDNERGQPGSLGAHPRRDAAITDSA</sequence>
<gene>
    <name evidence="3" type="ORF">C7M84_006924</name>
</gene>
<feature type="region of interest" description="Disordered" evidence="2">
    <location>
        <begin position="91"/>
        <end position="139"/>
    </location>
</feature>
<proteinExistence type="predicted"/>
<feature type="compositionally biased region" description="Polar residues" evidence="2">
    <location>
        <begin position="395"/>
        <end position="412"/>
    </location>
</feature>
<evidence type="ECO:0000256" key="1">
    <source>
        <dbReference type="SAM" id="Coils"/>
    </source>
</evidence>
<feature type="region of interest" description="Disordered" evidence="2">
    <location>
        <begin position="35"/>
        <end position="55"/>
    </location>
</feature>
<feature type="compositionally biased region" description="Basic and acidic residues" evidence="2">
    <location>
        <begin position="430"/>
        <end position="440"/>
    </location>
</feature>
<feature type="region of interest" description="Disordered" evidence="2">
    <location>
        <begin position="357"/>
        <end position="440"/>
    </location>
</feature>
<keyword evidence="1" id="KW-0175">Coiled coil</keyword>
<dbReference type="Proteomes" id="UP000283509">
    <property type="component" value="Unassembled WGS sequence"/>
</dbReference>
<evidence type="ECO:0000313" key="4">
    <source>
        <dbReference type="Proteomes" id="UP000283509"/>
    </source>
</evidence>
<name>A0A423TDP4_PENVA</name>
<feature type="compositionally biased region" description="Basic and acidic residues" evidence="2">
    <location>
        <begin position="91"/>
        <end position="100"/>
    </location>
</feature>
<organism evidence="3 4">
    <name type="scientific">Penaeus vannamei</name>
    <name type="common">Whiteleg shrimp</name>
    <name type="synonym">Litopenaeus vannamei</name>
    <dbReference type="NCBI Taxonomy" id="6689"/>
    <lineage>
        <taxon>Eukaryota</taxon>
        <taxon>Metazoa</taxon>
        <taxon>Ecdysozoa</taxon>
        <taxon>Arthropoda</taxon>
        <taxon>Crustacea</taxon>
        <taxon>Multicrustacea</taxon>
        <taxon>Malacostraca</taxon>
        <taxon>Eumalacostraca</taxon>
        <taxon>Eucarida</taxon>
        <taxon>Decapoda</taxon>
        <taxon>Dendrobranchiata</taxon>
        <taxon>Penaeoidea</taxon>
        <taxon>Penaeidae</taxon>
        <taxon>Penaeus</taxon>
    </lineage>
</organism>
<evidence type="ECO:0000313" key="3">
    <source>
        <dbReference type="EMBL" id="ROT74589.1"/>
    </source>
</evidence>
<dbReference type="AlphaFoldDB" id="A0A423TDP4"/>
<accession>A0A423TDP4</accession>
<feature type="region of interest" description="Disordered" evidence="2">
    <location>
        <begin position="1"/>
        <end position="20"/>
    </location>
</feature>
<comment type="caution">
    <text evidence="3">The sequence shown here is derived from an EMBL/GenBank/DDBJ whole genome shotgun (WGS) entry which is preliminary data.</text>
</comment>
<reference evidence="3 4" key="1">
    <citation type="submission" date="2018-04" db="EMBL/GenBank/DDBJ databases">
        <authorList>
            <person name="Zhang X."/>
            <person name="Yuan J."/>
            <person name="Li F."/>
            <person name="Xiang J."/>
        </authorList>
    </citation>
    <scope>NUCLEOTIDE SEQUENCE [LARGE SCALE GENOMIC DNA]</scope>
    <source>
        <tissue evidence="3">Muscle</tissue>
    </source>
</reference>
<evidence type="ECO:0008006" key="5">
    <source>
        <dbReference type="Google" id="ProtNLM"/>
    </source>
</evidence>
<reference evidence="3 4" key="2">
    <citation type="submission" date="2019-01" db="EMBL/GenBank/DDBJ databases">
        <title>The decoding of complex shrimp genome reveals the adaptation for benthos swimmer, frequently molting mechanism and breeding impact on genome.</title>
        <authorList>
            <person name="Sun Y."/>
            <person name="Gao Y."/>
            <person name="Yu Y."/>
        </authorList>
    </citation>
    <scope>NUCLEOTIDE SEQUENCE [LARGE SCALE GENOMIC DNA]</scope>
    <source>
        <tissue evidence="3">Muscle</tissue>
    </source>
</reference>